<gene>
    <name evidence="9" type="ORF">NUM_46580</name>
</gene>
<comment type="caution">
    <text evidence="9">The sequence shown here is derived from an EMBL/GenBank/DDBJ whole genome shotgun (WGS) entry which is preliminary data.</text>
</comment>
<dbReference type="EMBL" id="BOPO01000091">
    <property type="protein sequence ID" value="GIL29404.1"/>
    <property type="molecule type" value="Genomic_DNA"/>
</dbReference>
<name>A0A8J4AF10_9ACTN</name>
<dbReference type="Gene3D" id="3.30.413.10">
    <property type="entry name" value="Sulfite Reductase Hemoprotein, domain 1"/>
    <property type="match status" value="1"/>
</dbReference>
<dbReference type="Pfam" id="PF03460">
    <property type="entry name" value="NIR_SIR_ferr"/>
    <property type="match status" value="1"/>
</dbReference>
<dbReference type="Proteomes" id="UP000614996">
    <property type="component" value="Unassembled WGS sequence"/>
</dbReference>
<feature type="domain" description="Nitrite/Sulfite reductase ferredoxin-like" evidence="8">
    <location>
        <begin position="20"/>
        <end position="64"/>
    </location>
</feature>
<sequence>MHPDRCPGVLRPWLAADGALVRLRIPGGRIAPATLLRLVALAERYGDGAVLLTKRANLQLRGIAAVAGTVPAPLVADLTGAGLLPSRSHELVRNVVASPLTGLRGGRTDLRPVVVALDHALCADPALAALGGRFLFVLDDGRGDVAGRDLDLGLCALDGTRVQLRAGRQHWGPVVPVADAPAALVGLARRFLAVRGDGPTVPWHVGELPTGGAALLDRPGDRHPAVVDAGPPAEPGRYRADDGRRLDVLGVPDGLVRRPLAERLRDAAELVVTPWRSIVVAGTSAGCVGTEAFGIVGAGADGRAGTHGGGTDDAGTAARGVAGAGGDAAVTRGGRGPSATRGVVNVGGEGAGWAR</sequence>
<keyword evidence="4" id="KW-0560">Oxidoreductase</keyword>
<organism evidence="9 10">
    <name type="scientific">Actinocatenispora comari</name>
    <dbReference type="NCBI Taxonomy" id="2807577"/>
    <lineage>
        <taxon>Bacteria</taxon>
        <taxon>Bacillati</taxon>
        <taxon>Actinomycetota</taxon>
        <taxon>Actinomycetes</taxon>
        <taxon>Micromonosporales</taxon>
        <taxon>Micromonosporaceae</taxon>
        <taxon>Actinocatenispora</taxon>
    </lineage>
</organism>
<evidence type="ECO:0000256" key="3">
    <source>
        <dbReference type="ARBA" id="ARBA00022723"/>
    </source>
</evidence>
<evidence type="ECO:0000256" key="6">
    <source>
        <dbReference type="ARBA" id="ARBA00023014"/>
    </source>
</evidence>
<dbReference type="InterPro" id="IPR036136">
    <property type="entry name" value="Nit/Sulf_reduc_fer-like_dom_sf"/>
</dbReference>
<keyword evidence="2" id="KW-0349">Heme</keyword>
<accession>A0A8J4AF10</accession>
<keyword evidence="6" id="KW-0411">Iron-sulfur</keyword>
<evidence type="ECO:0000256" key="5">
    <source>
        <dbReference type="ARBA" id="ARBA00023004"/>
    </source>
</evidence>
<evidence type="ECO:0000256" key="7">
    <source>
        <dbReference type="SAM" id="MobiDB-lite"/>
    </source>
</evidence>
<dbReference type="InterPro" id="IPR045854">
    <property type="entry name" value="NO2/SO3_Rdtase_4Fe4S_sf"/>
</dbReference>
<dbReference type="GO" id="GO:0016491">
    <property type="term" value="F:oxidoreductase activity"/>
    <property type="evidence" value="ECO:0007669"/>
    <property type="project" value="UniProtKB-KW"/>
</dbReference>
<protein>
    <recommendedName>
        <fullName evidence="8">Nitrite/Sulfite reductase ferredoxin-like domain-containing protein</fullName>
    </recommendedName>
</protein>
<evidence type="ECO:0000313" key="10">
    <source>
        <dbReference type="Proteomes" id="UP000614996"/>
    </source>
</evidence>
<feature type="compositionally biased region" description="Gly residues" evidence="7">
    <location>
        <begin position="345"/>
        <end position="355"/>
    </location>
</feature>
<keyword evidence="1" id="KW-0004">4Fe-4S</keyword>
<keyword evidence="10" id="KW-1185">Reference proteome</keyword>
<evidence type="ECO:0000256" key="4">
    <source>
        <dbReference type="ARBA" id="ARBA00023002"/>
    </source>
</evidence>
<keyword evidence="5" id="KW-0408">Iron</keyword>
<evidence type="ECO:0000256" key="1">
    <source>
        <dbReference type="ARBA" id="ARBA00022485"/>
    </source>
</evidence>
<dbReference type="Gene3D" id="3.90.480.10">
    <property type="entry name" value="Sulfite Reductase Hemoprotein,Domain 2"/>
    <property type="match status" value="1"/>
</dbReference>
<dbReference type="InterPro" id="IPR005117">
    <property type="entry name" value="NiRdtase/SiRdtase_haem-b_fer"/>
</dbReference>
<dbReference type="GO" id="GO:0046872">
    <property type="term" value="F:metal ion binding"/>
    <property type="evidence" value="ECO:0007669"/>
    <property type="project" value="UniProtKB-KW"/>
</dbReference>
<dbReference type="SUPFAM" id="SSF55124">
    <property type="entry name" value="Nitrite/Sulfite reductase N-terminal domain-like"/>
    <property type="match status" value="2"/>
</dbReference>
<proteinExistence type="predicted"/>
<keyword evidence="3" id="KW-0479">Metal-binding</keyword>
<evidence type="ECO:0000313" key="9">
    <source>
        <dbReference type="EMBL" id="GIL29404.1"/>
    </source>
</evidence>
<feature type="region of interest" description="Disordered" evidence="7">
    <location>
        <begin position="324"/>
        <end position="355"/>
    </location>
</feature>
<reference evidence="10" key="1">
    <citation type="journal article" date="2021" name="Int. J. Syst. Evol. Microbiol.">
        <title>Actinocatenispora comari sp. nov., an endophytic actinomycete isolated from aerial parts of Comarum salesowianum.</title>
        <authorList>
            <person name="Oyunbileg N."/>
            <person name="Iizaka Y."/>
            <person name="Hamada M."/>
            <person name="Davaapurev B.O."/>
            <person name="Fukumoto A."/>
            <person name="Tsetseg B."/>
            <person name="Kato F."/>
            <person name="Tamura T."/>
            <person name="Batkhuu J."/>
            <person name="Anzai Y."/>
        </authorList>
    </citation>
    <scope>NUCLEOTIDE SEQUENCE [LARGE SCALE GENOMIC DNA]</scope>
    <source>
        <strain evidence="10">NUM-2625</strain>
    </source>
</reference>
<dbReference type="PANTHER" id="PTHR32439:SF9">
    <property type="entry name" value="BLR3264 PROTEIN"/>
    <property type="match status" value="1"/>
</dbReference>
<evidence type="ECO:0000259" key="8">
    <source>
        <dbReference type="Pfam" id="PF03460"/>
    </source>
</evidence>
<dbReference type="AlphaFoldDB" id="A0A8J4AF10"/>
<dbReference type="PANTHER" id="PTHR32439">
    <property type="entry name" value="FERREDOXIN--NITRITE REDUCTASE, CHLOROPLASTIC"/>
    <property type="match status" value="1"/>
</dbReference>
<dbReference type="InterPro" id="IPR051329">
    <property type="entry name" value="NIR_SIR_4Fe-4S"/>
</dbReference>
<evidence type="ECO:0000256" key="2">
    <source>
        <dbReference type="ARBA" id="ARBA00022617"/>
    </source>
</evidence>
<dbReference type="GO" id="GO:0051539">
    <property type="term" value="F:4 iron, 4 sulfur cluster binding"/>
    <property type="evidence" value="ECO:0007669"/>
    <property type="project" value="UniProtKB-KW"/>
</dbReference>